<protein>
    <submittedName>
        <fullName evidence="3">Helix-turn-helix transcriptional regulator</fullName>
    </submittedName>
</protein>
<comment type="caution">
    <text evidence="3">The sequence shown here is derived from an EMBL/GenBank/DDBJ whole genome shotgun (WGS) entry which is preliminary data.</text>
</comment>
<dbReference type="Proteomes" id="UP000824118">
    <property type="component" value="Unassembled WGS sequence"/>
</dbReference>
<evidence type="ECO:0000313" key="4">
    <source>
        <dbReference type="Proteomes" id="UP000824118"/>
    </source>
</evidence>
<dbReference type="Pfam" id="PF01381">
    <property type="entry name" value="HTH_3"/>
    <property type="match status" value="1"/>
</dbReference>
<reference evidence="3" key="1">
    <citation type="submission" date="2020-10" db="EMBL/GenBank/DDBJ databases">
        <authorList>
            <person name="Gilroy R."/>
        </authorList>
    </citation>
    <scope>NUCLEOTIDE SEQUENCE</scope>
    <source>
        <strain evidence="3">ChiGjej1B1-1684</strain>
    </source>
</reference>
<dbReference type="SMART" id="SM00530">
    <property type="entry name" value="HTH_XRE"/>
    <property type="match status" value="1"/>
</dbReference>
<dbReference type="PANTHER" id="PTHR46558:SF13">
    <property type="entry name" value="HTH-TYPE TRANSCRIPTIONAL REGULATOR IMMR"/>
    <property type="match status" value="1"/>
</dbReference>
<reference evidence="3" key="2">
    <citation type="journal article" date="2021" name="PeerJ">
        <title>Extensive microbial diversity within the chicken gut microbiome revealed by metagenomics and culture.</title>
        <authorList>
            <person name="Gilroy R."/>
            <person name="Ravi A."/>
            <person name="Getino M."/>
            <person name="Pursley I."/>
            <person name="Horton D.L."/>
            <person name="Alikhan N.F."/>
            <person name="Baker D."/>
            <person name="Gharbi K."/>
            <person name="Hall N."/>
            <person name="Watson M."/>
            <person name="Adriaenssens E.M."/>
            <person name="Foster-Nyarko E."/>
            <person name="Jarju S."/>
            <person name="Secka A."/>
            <person name="Antonio M."/>
            <person name="Oren A."/>
            <person name="Chaudhuri R.R."/>
            <person name="La Ragione R."/>
            <person name="Hildebrand F."/>
            <person name="Pallen M.J."/>
        </authorList>
    </citation>
    <scope>NUCLEOTIDE SEQUENCE</scope>
    <source>
        <strain evidence="3">ChiGjej1B1-1684</strain>
    </source>
</reference>
<evidence type="ECO:0000256" key="1">
    <source>
        <dbReference type="ARBA" id="ARBA00023125"/>
    </source>
</evidence>
<dbReference type="PROSITE" id="PS50943">
    <property type="entry name" value="HTH_CROC1"/>
    <property type="match status" value="1"/>
</dbReference>
<dbReference type="SUPFAM" id="SSF47413">
    <property type="entry name" value="lambda repressor-like DNA-binding domains"/>
    <property type="match status" value="1"/>
</dbReference>
<sequence length="113" mass="13120">MTLAEKIAALRKQQGWSQETFAEKMDVTRQAVSKWESAQSVPDIDKLIKISNLFGVTTDYLLKEENNEIFNEPTETDDYIVQVQKPERKDIRQVTLEEAKGFIEIKKKTADWI</sequence>
<dbReference type="CDD" id="cd00093">
    <property type="entry name" value="HTH_XRE"/>
    <property type="match status" value="1"/>
</dbReference>
<keyword evidence="1" id="KW-0238">DNA-binding</keyword>
<evidence type="ECO:0000313" key="3">
    <source>
        <dbReference type="EMBL" id="HIU49399.1"/>
    </source>
</evidence>
<dbReference type="InterPro" id="IPR010982">
    <property type="entry name" value="Lambda_DNA-bd_dom_sf"/>
</dbReference>
<evidence type="ECO:0000259" key="2">
    <source>
        <dbReference type="PROSITE" id="PS50943"/>
    </source>
</evidence>
<accession>A0A9D1S6S8</accession>
<dbReference type="InterPro" id="IPR001387">
    <property type="entry name" value="Cro/C1-type_HTH"/>
</dbReference>
<gene>
    <name evidence="3" type="ORF">IAD22_00020</name>
</gene>
<name>A0A9D1S6S8_9FIRM</name>
<dbReference type="Gene3D" id="1.10.260.40">
    <property type="entry name" value="lambda repressor-like DNA-binding domains"/>
    <property type="match status" value="1"/>
</dbReference>
<feature type="domain" description="HTH cro/C1-type" evidence="2">
    <location>
        <begin position="7"/>
        <end position="61"/>
    </location>
</feature>
<proteinExistence type="predicted"/>
<dbReference type="EMBL" id="DVNG01000001">
    <property type="protein sequence ID" value="HIU49399.1"/>
    <property type="molecule type" value="Genomic_DNA"/>
</dbReference>
<organism evidence="3 4">
    <name type="scientific">Candidatus Limousia pullorum</name>
    <dbReference type="NCBI Taxonomy" id="2840860"/>
    <lineage>
        <taxon>Bacteria</taxon>
        <taxon>Bacillati</taxon>
        <taxon>Bacillota</taxon>
        <taxon>Clostridia</taxon>
        <taxon>Eubacteriales</taxon>
        <taxon>Oscillospiraceae</taxon>
        <taxon>Oscillospiraceae incertae sedis</taxon>
        <taxon>Candidatus Limousia</taxon>
    </lineage>
</organism>
<dbReference type="AlphaFoldDB" id="A0A9D1S6S8"/>
<dbReference type="PANTHER" id="PTHR46558">
    <property type="entry name" value="TRACRIPTIONAL REGULATORY PROTEIN-RELATED-RELATED"/>
    <property type="match status" value="1"/>
</dbReference>
<dbReference type="GO" id="GO:0003677">
    <property type="term" value="F:DNA binding"/>
    <property type="evidence" value="ECO:0007669"/>
    <property type="project" value="UniProtKB-KW"/>
</dbReference>